<dbReference type="Pfam" id="PF03364">
    <property type="entry name" value="Polyketide_cyc"/>
    <property type="match status" value="1"/>
</dbReference>
<protein>
    <submittedName>
        <fullName evidence="3">Putative membrane protein</fullName>
    </submittedName>
</protein>
<dbReference type="AlphaFoldDB" id="A0A840PKY9"/>
<accession>A0A840PKY9</accession>
<feature type="region of interest" description="Disordered" evidence="1">
    <location>
        <begin position="275"/>
        <end position="381"/>
    </location>
</feature>
<dbReference type="InterPro" id="IPR023393">
    <property type="entry name" value="START-like_dom_sf"/>
</dbReference>
<dbReference type="PANTHER" id="PTHR33824:SF7">
    <property type="entry name" value="POLYKETIDE CYCLASE_DEHYDRASE AND LIPID TRANSPORT SUPERFAMILY PROTEIN"/>
    <property type="match status" value="1"/>
</dbReference>
<dbReference type="CDD" id="cd07817">
    <property type="entry name" value="SRPBCC_8"/>
    <property type="match status" value="1"/>
</dbReference>
<evidence type="ECO:0000256" key="1">
    <source>
        <dbReference type="SAM" id="MobiDB-lite"/>
    </source>
</evidence>
<dbReference type="Gene3D" id="3.30.530.20">
    <property type="match status" value="1"/>
</dbReference>
<dbReference type="EMBL" id="JACHGN010000024">
    <property type="protein sequence ID" value="MBB5138613.1"/>
    <property type="molecule type" value="Genomic_DNA"/>
</dbReference>
<keyword evidence="4" id="KW-1185">Reference proteome</keyword>
<organism evidence="3 4">
    <name type="scientific">Thermocatellispora tengchongensis</name>
    <dbReference type="NCBI Taxonomy" id="1073253"/>
    <lineage>
        <taxon>Bacteria</taxon>
        <taxon>Bacillati</taxon>
        <taxon>Actinomycetota</taxon>
        <taxon>Actinomycetes</taxon>
        <taxon>Streptosporangiales</taxon>
        <taxon>Streptosporangiaceae</taxon>
        <taxon>Thermocatellispora</taxon>
    </lineage>
</organism>
<dbReference type="InterPro" id="IPR005031">
    <property type="entry name" value="COQ10_START"/>
</dbReference>
<feature type="region of interest" description="Disordered" evidence="1">
    <location>
        <begin position="1"/>
        <end position="24"/>
    </location>
</feature>
<evidence type="ECO:0000313" key="4">
    <source>
        <dbReference type="Proteomes" id="UP000578449"/>
    </source>
</evidence>
<dbReference type="Proteomes" id="UP000578449">
    <property type="component" value="Unassembled WGS sequence"/>
</dbReference>
<reference evidence="3 4" key="1">
    <citation type="submission" date="2020-08" db="EMBL/GenBank/DDBJ databases">
        <title>Genomic Encyclopedia of Type Strains, Phase IV (KMG-IV): sequencing the most valuable type-strain genomes for metagenomic binning, comparative biology and taxonomic classification.</title>
        <authorList>
            <person name="Goeker M."/>
        </authorList>
    </citation>
    <scope>NUCLEOTIDE SEQUENCE [LARGE SCALE GENOMIC DNA]</scope>
    <source>
        <strain evidence="3 4">DSM 45615</strain>
    </source>
</reference>
<sequence length="381" mass="42123">MTEMVAQPTEQAERVTEQAERVTEKAPLPKLPTDRLAHEAQNLLAAVGERMLSRAADKVTGLTGRLTDYVENEGTGLVSAMTGGQGGAKGAVLGGLVGGVTGGIKGAVKGLFRGKGGKGGKTGPHKVTNIVESIDIGAPVHVVYNRWTRFEDFPTFMKKVEHVKQETDETLNWKAQVFWSHRTWKAKIVEQVPDKRIVWRSEGPKGSVDGAVTFHALAPDLTRVLVVLEYHPQGLFERTGNLWRAQGRRVRLELKHFRRHVMSELLPRLDEVEDDGWRGEIHGGQVVPAEEAEKGAEEAEEAPEEAEAEEAEAEEPEAAEEAEEEEPEEEYEEEEEEEEEAPVRGGGAPEGRPAREARERPVRRRREPAVVRTRGRGRPGT</sequence>
<dbReference type="PANTHER" id="PTHR33824">
    <property type="entry name" value="POLYKETIDE CYCLASE/DEHYDRASE AND LIPID TRANSPORT SUPERFAMILY PROTEIN"/>
    <property type="match status" value="1"/>
</dbReference>
<feature type="domain" description="Coenzyme Q-binding protein COQ10 START" evidence="2">
    <location>
        <begin position="136"/>
        <end position="256"/>
    </location>
</feature>
<name>A0A840PKY9_9ACTN</name>
<proteinExistence type="predicted"/>
<evidence type="ECO:0000259" key="2">
    <source>
        <dbReference type="Pfam" id="PF03364"/>
    </source>
</evidence>
<feature type="compositionally biased region" description="Basic and acidic residues" evidence="1">
    <location>
        <begin position="11"/>
        <end position="24"/>
    </location>
</feature>
<dbReference type="SUPFAM" id="SSF55961">
    <property type="entry name" value="Bet v1-like"/>
    <property type="match status" value="1"/>
</dbReference>
<gene>
    <name evidence="3" type="ORF">HNP84_008367</name>
</gene>
<evidence type="ECO:0000313" key="3">
    <source>
        <dbReference type="EMBL" id="MBB5138613.1"/>
    </source>
</evidence>
<comment type="caution">
    <text evidence="3">The sequence shown here is derived from an EMBL/GenBank/DDBJ whole genome shotgun (WGS) entry which is preliminary data.</text>
</comment>
<dbReference type="InterPro" id="IPR047137">
    <property type="entry name" value="ORF3"/>
</dbReference>
<feature type="compositionally biased region" description="Acidic residues" evidence="1">
    <location>
        <begin position="298"/>
        <end position="340"/>
    </location>
</feature>